<dbReference type="PANTHER" id="PTHR32241">
    <property type="entry name" value="PATATIN-LIKE PROTEIN 6"/>
    <property type="match status" value="1"/>
</dbReference>
<dbReference type="AlphaFoldDB" id="M8C4J9"/>
<keyword evidence="3" id="KW-0443">Lipid metabolism</keyword>
<evidence type="ECO:0000256" key="1">
    <source>
        <dbReference type="ARBA" id="ARBA00010240"/>
    </source>
</evidence>
<keyword evidence="3" id="KW-0442">Lipid degradation</keyword>
<evidence type="ECO:0000256" key="4">
    <source>
        <dbReference type="SAM" id="MobiDB-lite"/>
    </source>
</evidence>
<proteinExistence type="inferred from homology"/>
<name>M8C4J9_AEGTA</name>
<dbReference type="EnsemblPlants" id="EMT28993">
    <property type="protein sequence ID" value="EMT28993"/>
    <property type="gene ID" value="F775_23957"/>
</dbReference>
<accession>M8C4J9</accession>
<organism evidence="5">
    <name type="scientific">Aegilops tauschii</name>
    <name type="common">Tausch's goatgrass</name>
    <name type="synonym">Aegilops squarrosa</name>
    <dbReference type="NCBI Taxonomy" id="37682"/>
    <lineage>
        <taxon>Eukaryota</taxon>
        <taxon>Viridiplantae</taxon>
        <taxon>Streptophyta</taxon>
        <taxon>Embryophyta</taxon>
        <taxon>Tracheophyta</taxon>
        <taxon>Spermatophyta</taxon>
        <taxon>Magnoliopsida</taxon>
        <taxon>Liliopsida</taxon>
        <taxon>Poales</taxon>
        <taxon>Poaceae</taxon>
        <taxon>BOP clade</taxon>
        <taxon>Pooideae</taxon>
        <taxon>Triticodae</taxon>
        <taxon>Triticeae</taxon>
        <taxon>Triticinae</taxon>
        <taxon>Aegilops</taxon>
    </lineage>
</organism>
<dbReference type="PANTHER" id="PTHR32241:SF16">
    <property type="entry name" value="OS06G0677000 PROTEIN"/>
    <property type="match status" value="1"/>
</dbReference>
<protein>
    <submittedName>
        <fullName evidence="5">Uncharacterized protein</fullName>
    </submittedName>
</protein>
<sequence length="163" mass="17073">MATPAIALLDQSLPFGGGGSDRLSKEIFSILESNFLFGAQALEPAGACSAGRVDQAVSMAFGENRATNYIRIQGNGITAGATAEAAMAERGVESVLFRGKKLMPQTNGERLDGVAEQLVREQHRRMDSKTPVVLIKPSATPRTSSSSASTLITVSTNSSSESP</sequence>
<evidence type="ECO:0000256" key="2">
    <source>
        <dbReference type="ARBA" id="ARBA00022801"/>
    </source>
</evidence>
<evidence type="ECO:0000256" key="3">
    <source>
        <dbReference type="ARBA" id="ARBA00022963"/>
    </source>
</evidence>
<feature type="compositionally biased region" description="Low complexity" evidence="4">
    <location>
        <begin position="138"/>
        <end position="156"/>
    </location>
</feature>
<keyword evidence="2" id="KW-0378">Hydrolase</keyword>
<reference evidence="5" key="1">
    <citation type="submission" date="2015-06" db="UniProtKB">
        <authorList>
            <consortium name="EnsemblPlants"/>
        </authorList>
    </citation>
    <scope>IDENTIFICATION</scope>
</reference>
<evidence type="ECO:0000313" key="5">
    <source>
        <dbReference type="EnsemblPlants" id="EMT28993"/>
    </source>
</evidence>
<comment type="similarity">
    <text evidence="1">Belongs to the patatin family.</text>
</comment>
<dbReference type="GO" id="GO:0016787">
    <property type="term" value="F:hydrolase activity"/>
    <property type="evidence" value="ECO:0007669"/>
    <property type="project" value="UniProtKB-KW"/>
</dbReference>
<feature type="region of interest" description="Disordered" evidence="4">
    <location>
        <begin position="122"/>
        <end position="163"/>
    </location>
</feature>
<dbReference type="GO" id="GO:0016042">
    <property type="term" value="P:lipid catabolic process"/>
    <property type="evidence" value="ECO:0007669"/>
    <property type="project" value="UniProtKB-KW"/>
</dbReference>